<dbReference type="EMBL" id="JAHRIO010031361">
    <property type="protein sequence ID" value="MEQ2168666.1"/>
    <property type="molecule type" value="Genomic_DNA"/>
</dbReference>
<evidence type="ECO:0000313" key="4">
    <source>
        <dbReference type="EMBL" id="MEQ2168666.1"/>
    </source>
</evidence>
<name>A0ABV0NB94_9TELE</name>
<evidence type="ECO:0000256" key="1">
    <source>
        <dbReference type="ARBA" id="ARBA00022884"/>
    </source>
</evidence>
<keyword evidence="1" id="KW-0694">RNA-binding</keyword>
<evidence type="ECO:0000259" key="3">
    <source>
        <dbReference type="Pfam" id="PF00076"/>
    </source>
</evidence>
<dbReference type="PANTHER" id="PTHR15481">
    <property type="entry name" value="RIBONUCLEIC ACID BINDING PROTEIN S1"/>
    <property type="match status" value="1"/>
</dbReference>
<protein>
    <recommendedName>
        <fullName evidence="3">RRM domain-containing protein</fullName>
    </recommendedName>
</protein>
<dbReference type="InterPro" id="IPR035979">
    <property type="entry name" value="RBD_domain_sf"/>
</dbReference>
<comment type="caution">
    <text evidence="4">The sequence shown here is derived from an EMBL/GenBank/DDBJ whole genome shotgun (WGS) entry which is preliminary data.</text>
</comment>
<feature type="non-terminal residue" evidence="4">
    <location>
        <position position="1"/>
    </location>
</feature>
<dbReference type="Pfam" id="PF00076">
    <property type="entry name" value="RRM_1"/>
    <property type="match status" value="1"/>
</dbReference>
<sequence length="113" mass="12614">YNTLMEKHKIFISGLPFSCTKEQLEEICKNHGTIKDVRLVTYRSGKPKERERTHSAFFTPPISAPSIGTSGQSGERDHSRASTATAINGQHSSECGRRAEVFVKFRLCKDASQ</sequence>
<feature type="domain" description="RRM" evidence="3">
    <location>
        <begin position="10"/>
        <end position="47"/>
    </location>
</feature>
<keyword evidence="5" id="KW-1185">Reference proteome</keyword>
<dbReference type="InterPro" id="IPR012677">
    <property type="entry name" value="Nucleotide-bd_a/b_plait_sf"/>
</dbReference>
<proteinExistence type="predicted"/>
<evidence type="ECO:0000313" key="5">
    <source>
        <dbReference type="Proteomes" id="UP001476798"/>
    </source>
</evidence>
<dbReference type="InterPro" id="IPR000504">
    <property type="entry name" value="RRM_dom"/>
</dbReference>
<dbReference type="Proteomes" id="UP001476798">
    <property type="component" value="Unassembled WGS sequence"/>
</dbReference>
<organism evidence="4 5">
    <name type="scientific">Goodea atripinnis</name>
    <dbReference type="NCBI Taxonomy" id="208336"/>
    <lineage>
        <taxon>Eukaryota</taxon>
        <taxon>Metazoa</taxon>
        <taxon>Chordata</taxon>
        <taxon>Craniata</taxon>
        <taxon>Vertebrata</taxon>
        <taxon>Euteleostomi</taxon>
        <taxon>Actinopterygii</taxon>
        <taxon>Neopterygii</taxon>
        <taxon>Teleostei</taxon>
        <taxon>Neoteleostei</taxon>
        <taxon>Acanthomorphata</taxon>
        <taxon>Ovalentaria</taxon>
        <taxon>Atherinomorphae</taxon>
        <taxon>Cyprinodontiformes</taxon>
        <taxon>Goodeidae</taxon>
        <taxon>Goodea</taxon>
    </lineage>
</organism>
<dbReference type="PANTHER" id="PTHR15481:SF5">
    <property type="entry name" value="SQUAMOUS CELL CARCINOMA ANTIGEN RECOGNIZED BY T-CELLS 3"/>
    <property type="match status" value="1"/>
</dbReference>
<dbReference type="SUPFAM" id="SSF54928">
    <property type="entry name" value="RNA-binding domain, RBD"/>
    <property type="match status" value="1"/>
</dbReference>
<evidence type="ECO:0000256" key="2">
    <source>
        <dbReference type="SAM" id="MobiDB-lite"/>
    </source>
</evidence>
<feature type="compositionally biased region" description="Polar residues" evidence="2">
    <location>
        <begin position="81"/>
        <end position="90"/>
    </location>
</feature>
<accession>A0ABV0NB94</accession>
<dbReference type="Gene3D" id="3.30.70.330">
    <property type="match status" value="1"/>
</dbReference>
<reference evidence="4 5" key="1">
    <citation type="submission" date="2021-06" db="EMBL/GenBank/DDBJ databases">
        <authorList>
            <person name="Palmer J.M."/>
        </authorList>
    </citation>
    <scope>NUCLEOTIDE SEQUENCE [LARGE SCALE GENOMIC DNA]</scope>
    <source>
        <strain evidence="4 5">GA_2019</strain>
        <tissue evidence="4">Muscle</tissue>
    </source>
</reference>
<gene>
    <name evidence="4" type="ORF">GOODEAATRI_017173</name>
</gene>
<feature type="region of interest" description="Disordered" evidence="2">
    <location>
        <begin position="45"/>
        <end position="90"/>
    </location>
</feature>